<dbReference type="Proteomes" id="UP000271624">
    <property type="component" value="Unassembled WGS sequence"/>
</dbReference>
<feature type="transmembrane region" description="Helical" evidence="2">
    <location>
        <begin position="603"/>
        <end position="623"/>
    </location>
</feature>
<comment type="caution">
    <text evidence="3">The sequence shown here is derived from an EMBL/GenBank/DDBJ whole genome shotgun (WGS) entry which is preliminary data.</text>
</comment>
<dbReference type="AlphaFoldDB" id="A0A433VLU2"/>
<protein>
    <submittedName>
        <fullName evidence="3">Uncharacterized protein</fullName>
    </submittedName>
</protein>
<evidence type="ECO:0000313" key="3">
    <source>
        <dbReference type="EMBL" id="RUT07005.1"/>
    </source>
</evidence>
<dbReference type="RefSeq" id="WP_127080866.1">
    <property type="nucleotide sequence ID" value="NZ_RSCL01000005.1"/>
</dbReference>
<evidence type="ECO:0000256" key="1">
    <source>
        <dbReference type="SAM" id="Coils"/>
    </source>
</evidence>
<reference evidence="3" key="2">
    <citation type="journal article" date="2019" name="Genome Biol. Evol.">
        <title>Day and night: Metabolic profiles and evolutionary relationships of six axenic non-marine cyanobacteria.</title>
        <authorList>
            <person name="Will S.E."/>
            <person name="Henke P."/>
            <person name="Boedeker C."/>
            <person name="Huang S."/>
            <person name="Brinkmann H."/>
            <person name="Rohde M."/>
            <person name="Jarek M."/>
            <person name="Friedl T."/>
            <person name="Seufert S."/>
            <person name="Schumacher M."/>
            <person name="Overmann J."/>
            <person name="Neumann-Schaal M."/>
            <person name="Petersen J."/>
        </authorList>
    </citation>
    <scope>NUCLEOTIDE SEQUENCE [LARGE SCALE GENOMIC DNA]</scope>
    <source>
        <strain evidence="3">PCC 7102</strain>
    </source>
</reference>
<feature type="transmembrane region" description="Helical" evidence="2">
    <location>
        <begin position="567"/>
        <end position="596"/>
    </location>
</feature>
<keyword evidence="2" id="KW-0812">Transmembrane</keyword>
<evidence type="ECO:0000256" key="2">
    <source>
        <dbReference type="SAM" id="Phobius"/>
    </source>
</evidence>
<keyword evidence="2" id="KW-1133">Transmembrane helix</keyword>
<accession>A0A433VLU2</accession>
<reference evidence="3" key="1">
    <citation type="submission" date="2018-12" db="EMBL/GenBank/DDBJ databases">
        <authorList>
            <person name="Will S."/>
            <person name="Neumann-Schaal M."/>
            <person name="Henke P."/>
        </authorList>
    </citation>
    <scope>NUCLEOTIDE SEQUENCE</scope>
    <source>
        <strain evidence="3">PCC 7102</strain>
    </source>
</reference>
<evidence type="ECO:0000313" key="4">
    <source>
        <dbReference type="Proteomes" id="UP000271624"/>
    </source>
</evidence>
<gene>
    <name evidence="3" type="ORF">DSM106972_022660</name>
</gene>
<keyword evidence="4" id="KW-1185">Reference proteome</keyword>
<name>A0A433VLU2_9CYAN</name>
<proteinExistence type="predicted"/>
<feature type="coiled-coil region" evidence="1">
    <location>
        <begin position="453"/>
        <end position="499"/>
    </location>
</feature>
<dbReference type="OrthoDB" id="473010at2"/>
<keyword evidence="2" id="KW-0472">Membrane</keyword>
<organism evidence="3 4">
    <name type="scientific">Dulcicalothrix desertica PCC 7102</name>
    <dbReference type="NCBI Taxonomy" id="232991"/>
    <lineage>
        <taxon>Bacteria</taxon>
        <taxon>Bacillati</taxon>
        <taxon>Cyanobacteriota</taxon>
        <taxon>Cyanophyceae</taxon>
        <taxon>Nostocales</taxon>
        <taxon>Calotrichaceae</taxon>
        <taxon>Dulcicalothrix</taxon>
    </lineage>
</organism>
<keyword evidence="1" id="KW-0175">Coiled coil</keyword>
<dbReference type="EMBL" id="RSCL01000005">
    <property type="protein sequence ID" value="RUT07005.1"/>
    <property type="molecule type" value="Genomic_DNA"/>
</dbReference>
<sequence length="1019" mass="116101">MPKPTILLALDPHSAAFCAAIKRQLQTSSTIQSSLIQTYTLNWDGQAFSFSPELNQFADTSFNLAQTHNKTSASQILTSFTQAAGKLQNQVINLLKSVNQSPEVIAAKRQGLEISSGHQIYLMLSASNQLARGVVFELVRLIRWLFSTHSPDIPYSLEALLLLPELFAEVTTADYSAAYALLKELDYKMNTGVVVAASQRATPFDNCWLIDGRIGELKDNLSSYADTLAGFLTVEAQTSGLLIGAQKVRGKIPAYSTFGYGELFFPKEIAMKRLSAALAADIMIKQFLPKVEFAPETNRKWLLDAKEFVLSEDFSDTFLELERDNGKPIWQDFNPRIDIRAGMSSEYGMELQRAYRQFENKELLSYKRALENSSKQVQTTLTTFLDNTINGYADASKSGLHEAVMLLNRLTYLYLELQSDEARDQSHNLITELRAAEAFLDSKLQVIIDGEKTKELLNEVLALKLQQQQLQDNFTQSSSEEQQQEIQTINEQLRTVITEYQKASNLEIAQANQIRALARTKAREQAEKAVVTSLSQLTATENQLEAAVDRKNELIAEEKHFRNQHLIIYPTLLGALLLGFVILIGIFSQSTLWLLLQKIGENLVTYLLWGTVAILTYLGLVWLKYSTTIRDRLLKLQKQIKRLESSLKANAVELRRSYNEQLKLEYDFYAQNLRVETLNYLIRTAKQRTETLRQTLDNFSQIYNNLVQEREQAKTNFSETRLTVLTDTDIDAYYQTFLASNSTEKFIQEKVSRSQSWKISAEDFKNQLIPFAQKQFDQLSNLSIGEVLKKSDLISANTATLRLNQLHDSANLLLRLQDIDTNLNPTSQRETNLWVAPKDKEQIFGHYSRLSRTLTALEAEDELRLCILTRSLGFPAYFLSQIEFYRDCYERAQSEQKESDELDNIPDLIPDEIGSNRELILAYSSLMLAIALNIISQSQGEYKVKGQLLGEDREQIALALATEFTFQELYEEIRESIEAFEHDLVYQNLQKLGNTLANDLTRNERKILDNLKKEYNPLN</sequence>